<accession>A0A078AC98</accession>
<organism evidence="2 3">
    <name type="scientific">Stylonychia lemnae</name>
    <name type="common">Ciliate</name>
    <dbReference type="NCBI Taxonomy" id="5949"/>
    <lineage>
        <taxon>Eukaryota</taxon>
        <taxon>Sar</taxon>
        <taxon>Alveolata</taxon>
        <taxon>Ciliophora</taxon>
        <taxon>Intramacronucleata</taxon>
        <taxon>Spirotrichea</taxon>
        <taxon>Stichotrichia</taxon>
        <taxon>Sporadotrichida</taxon>
        <taxon>Oxytrichidae</taxon>
        <taxon>Stylonychinae</taxon>
        <taxon>Stylonychia</taxon>
    </lineage>
</organism>
<feature type="coiled-coil region" evidence="1">
    <location>
        <begin position="1268"/>
        <end position="1295"/>
    </location>
</feature>
<evidence type="ECO:0000256" key="1">
    <source>
        <dbReference type="SAM" id="Coils"/>
    </source>
</evidence>
<evidence type="ECO:0000313" key="3">
    <source>
        <dbReference type="Proteomes" id="UP000039865"/>
    </source>
</evidence>
<dbReference type="Proteomes" id="UP000039865">
    <property type="component" value="Unassembled WGS sequence"/>
</dbReference>
<keyword evidence="1" id="KW-0175">Coiled coil</keyword>
<keyword evidence="3" id="KW-1185">Reference proteome</keyword>
<sequence length="1824" mass="214229">MESAKKVGNLINQVTGLIGITPSKNQNCCGKQKQRQWDQPIDNTKSFRKDFDLRNDFYLQHANPQVQQIMAERDIPQSKKRSYQQIDQFEFIGGDMDSRRILRPTIKSDFEDHRQPSNYQPTTFDKLLSLKNISCPSLSLNCGTKACKVLSVASSNDDNQTQATANENENIYQSTEYQQSVLQQLKSSQILTQQRSKSTDNFDQAYLDDNKQENSIIALKKYLKQQEDLKFHIKVGLERLWHQIDEDFRGKEKILNKQGLSLNKLSFYELQPHIIYSENNRRIIPLGQDQNQEYNDAGFLHQLNLGYIIVKDNIIFWQLNHGGARDNQITITIDHNRYGTILGVSNIRSQCDNQHFVVVVTELEILLYQFNKEQLNKFTLLHKNKDDPIYNDHHQNTIIYQSINTDRVFIGSVTSQVNELKISTSQNQKRASFISCLVSSNNKINKGNKFSMINQSSSNAISKFFGKILQSQNLSQQVKGFAEHIESNTLFQFVDDQSNKLASYIQITDLGRFGDDFKNLFQISLEKIFTEICQTLNMNIDLNILRNVEIHKIHIHRNNLLLIFENGFKITIELMFQDIQNLNQDDDFQVTSLACSKLQIINSWKVEGIQQIPLARLIDQYQSLFQSIEQKDMSYRWKPFVADPIYLCNENQFSNDSRLKIIDSKFIGEKEFYLVRQTYQDIDDDNLNKEYQSDFLMSIQPNYRREGNLKNTQHLVGIKQINECAIALNVFSKENIGKRASLDVLTDQGIIHMIEPNDYDVISSYLEQILKLERNKRDIKSHLIIEVIQRDLQIYLQGQSLMYSLKNLLEIITSGDQDQFVSNDFAEYYYKNIQKCFGNDCTDLDSALKVLKTNSFMGYLNNYASCDKFSYKQMEQEIQQRAFEIFLEITDSSLEFEFDSIIQSDEQYQIFWNNLKTNNETSILNQKYQYVVHENAKQLEKPEYFRVNCMYKFLYNQIQDFLQEPIFKFEYDFKTQKQKCNPNISRDLMKKAEIKLAQLKKFIIAHKQNIQIIHDDQMVDHLSLYEELECFSRLLDRFIDGMQYLSNLITWEKLDETIKSIESKAEQMSLADIEFFEFIEKGLTGTQIGFLIERYITWQFSSSDIMNYEGDKSIIKGKSNSFVDESVLNLIFGRKLLQEALATQNQLIKSSKNKYQMINNSKPAQVEGKQDVSKMKRIGFNLLMRCSRQLNLPVALLELMKNEMIEQSIALCVNRFDQLAIYIKVLNEGQESDMIKDSDQIDNVKSPLKRSLNSQKISLIHQDQQECMIIIQEIIEELIQRQKQMEQQQKIKKSKNSNQDVYEIIEVSKYDAIKVLVRNLQKIQNLDDLDDLKQKVYKECIKSTSFIFHQDLYEKLMELQQLQDIMKFETPFAKDYLERINQEIDENKPSEAMLTLQQRSQLHDQKIQATFQYMNANQLFGEAYLFIMEQTCNTDTILDLKLRISWISKGEGCLQKYKDDLKILMMENDDQRNISKLDIKINDSQRMQNETFKDYFLQVLQIRDGIKRKLEKINIKKEEDVTDDILQIEVIVDRLTYQVLDVNEVYQLAIQFKRWQEYLDILRLTELRDNCIKDNDTQKRINFLYQALIDHYYKIEDLKAKPKKYQNFITILTQLSKSSLTFESAEFLEQIIELFPMKLLLEQIDNMNMSYLEQTRDGKYLKVLNDFIFANSKVENLKIFQSKWSPFWHVEFFNSINSQKTYDILIKLKSFLPKHQMTHSSRLLSQSLISPKQQTEEIEIPEKYLSISILAILWAAQKLIQQNRFNYKSNIGIAVADLHLKKVEVQSVLISLKLTITDELLYSKQYADEIKAIIKNLEDALIKL</sequence>
<dbReference type="InParanoid" id="A0A078AC98"/>
<gene>
    <name evidence="2" type="primary">Contig16253.g17314</name>
    <name evidence="2" type="ORF">STYLEM_8867</name>
</gene>
<dbReference type="EMBL" id="CCKQ01008418">
    <property type="protein sequence ID" value="CDW79875.1"/>
    <property type="molecule type" value="Genomic_DNA"/>
</dbReference>
<name>A0A078AC98_STYLE</name>
<evidence type="ECO:0000313" key="2">
    <source>
        <dbReference type="EMBL" id="CDW79875.1"/>
    </source>
</evidence>
<reference evidence="2 3" key="1">
    <citation type="submission" date="2014-06" db="EMBL/GenBank/DDBJ databases">
        <authorList>
            <person name="Swart Estienne"/>
        </authorList>
    </citation>
    <scope>NUCLEOTIDE SEQUENCE [LARGE SCALE GENOMIC DNA]</scope>
    <source>
        <strain evidence="2 3">130c</strain>
    </source>
</reference>
<protein>
    <submittedName>
        <fullName evidence="2">Uncharacterized protein</fullName>
    </submittedName>
</protein>
<proteinExistence type="predicted"/>